<organism evidence="1">
    <name type="scientific">Sipha flava</name>
    <name type="common">yellow sugarcane aphid</name>
    <dbReference type="NCBI Taxonomy" id="143950"/>
    <lineage>
        <taxon>Eukaryota</taxon>
        <taxon>Metazoa</taxon>
        <taxon>Ecdysozoa</taxon>
        <taxon>Arthropoda</taxon>
        <taxon>Hexapoda</taxon>
        <taxon>Insecta</taxon>
        <taxon>Pterygota</taxon>
        <taxon>Neoptera</taxon>
        <taxon>Paraneoptera</taxon>
        <taxon>Hemiptera</taxon>
        <taxon>Sternorrhyncha</taxon>
        <taxon>Aphidomorpha</taxon>
        <taxon>Aphidoidea</taxon>
        <taxon>Aphididae</taxon>
        <taxon>Sipha</taxon>
    </lineage>
</organism>
<gene>
    <name evidence="1" type="ORF">g.152493</name>
</gene>
<reference evidence="1" key="1">
    <citation type="submission" date="2018-04" db="EMBL/GenBank/DDBJ databases">
        <title>Transcriptome assembly of Sipha flava.</title>
        <authorList>
            <person name="Scully E.D."/>
            <person name="Geib S.M."/>
            <person name="Palmer N.A."/>
            <person name="Koch K."/>
            <person name="Bradshaw J."/>
            <person name="Heng-Moss T."/>
            <person name="Sarath G."/>
        </authorList>
    </citation>
    <scope>NUCLEOTIDE SEQUENCE</scope>
</reference>
<dbReference type="AlphaFoldDB" id="A0A2S2QWK1"/>
<protein>
    <submittedName>
        <fullName evidence="1">Uncharacterized protein</fullName>
    </submittedName>
</protein>
<evidence type="ECO:0000313" key="1">
    <source>
        <dbReference type="EMBL" id="MBY82074.1"/>
    </source>
</evidence>
<accession>A0A2S2QWK1</accession>
<proteinExistence type="predicted"/>
<name>A0A2S2QWK1_9HEMI</name>
<sequence>MVRRTVQEECAIVTRRRTAAELSTPSPSPLTGDEFLRYSVAQVHRTKLFSCSAKTVNKRIRTTGPKEIFRAFFSFPTYVRCPRTYTCNFRRYPFELPFRSQTAIPSISYYIVGSG</sequence>
<dbReference type="EMBL" id="GGMS01012871">
    <property type="protein sequence ID" value="MBY82074.1"/>
    <property type="molecule type" value="Transcribed_RNA"/>
</dbReference>